<keyword evidence="3 5" id="KW-0328">Glycosyltransferase</keyword>
<keyword evidence="4 5" id="KW-0808">Transferase</keyword>
<dbReference type="SUPFAM" id="SSF53167">
    <property type="entry name" value="Purine and uridine phosphorylases"/>
    <property type="match status" value="1"/>
</dbReference>
<dbReference type="NCBIfam" id="NF006054">
    <property type="entry name" value="PRK08202.1"/>
    <property type="match status" value="1"/>
</dbReference>
<dbReference type="AlphaFoldDB" id="A0A073IQF9"/>
<dbReference type="RefSeq" id="WP_037977190.1">
    <property type="nucleotide sequence ID" value="NZ_JMKI01000037.1"/>
</dbReference>
<reference evidence="8 9" key="1">
    <citation type="submission" date="2014-04" db="EMBL/GenBank/DDBJ databases">
        <title>Draft Genome Sequence of Synergistes jonesii.</title>
        <authorList>
            <person name="Coil D.A."/>
            <person name="Eisen J.A."/>
            <person name="Holland-Moritz H.E."/>
        </authorList>
    </citation>
    <scope>NUCLEOTIDE SEQUENCE [LARGE SCALE GENOMIC DNA]</scope>
    <source>
        <strain evidence="8 9">78-1</strain>
    </source>
</reference>
<evidence type="ECO:0000256" key="3">
    <source>
        <dbReference type="ARBA" id="ARBA00022676"/>
    </source>
</evidence>
<evidence type="ECO:0000313" key="8">
    <source>
        <dbReference type="EMBL" id="KEJ91820.1"/>
    </source>
</evidence>
<comment type="caution">
    <text evidence="8">The sequence shown here is derived from an EMBL/GenBank/DDBJ whole genome shotgun (WGS) entry which is preliminary data.</text>
</comment>
<dbReference type="InterPro" id="IPR035994">
    <property type="entry name" value="Nucleoside_phosphorylase_sf"/>
</dbReference>
<feature type="binding site" evidence="6">
    <location>
        <begin position="82"/>
        <end position="84"/>
    </location>
    <ligand>
        <name>phosphate</name>
        <dbReference type="ChEBI" id="CHEBI:43474"/>
    </ligand>
</feature>
<dbReference type="PANTHER" id="PTHR11904">
    <property type="entry name" value="METHYLTHIOADENOSINE/PURINE NUCLEOSIDE PHOSPHORYLASE"/>
    <property type="match status" value="1"/>
</dbReference>
<dbReference type="eggNOG" id="COG0005">
    <property type="taxonomic scope" value="Bacteria"/>
</dbReference>
<organism evidence="8 9">
    <name type="scientific">Synergistes jonesii</name>
    <dbReference type="NCBI Taxonomy" id="2754"/>
    <lineage>
        <taxon>Bacteria</taxon>
        <taxon>Thermotogati</taxon>
        <taxon>Synergistota</taxon>
        <taxon>Synergistia</taxon>
        <taxon>Synergistales</taxon>
        <taxon>Synergistaceae</taxon>
        <taxon>Synergistes</taxon>
    </lineage>
</organism>
<feature type="binding site" evidence="6">
    <location>
        <position position="213"/>
    </location>
    <ligand>
        <name>phosphate</name>
        <dbReference type="ChEBI" id="CHEBI:43474"/>
    </ligand>
</feature>
<dbReference type="NCBIfam" id="TIGR01700">
    <property type="entry name" value="PNPH"/>
    <property type="match status" value="1"/>
</dbReference>
<feature type="binding site" evidence="6">
    <location>
        <position position="31"/>
    </location>
    <ligand>
        <name>phosphate</name>
        <dbReference type="ChEBI" id="CHEBI:43474"/>
    </ligand>
</feature>
<feature type="binding site" evidence="6">
    <location>
        <position position="194"/>
    </location>
    <ligand>
        <name>a purine D-ribonucleoside</name>
        <dbReference type="ChEBI" id="CHEBI:142355"/>
    </ligand>
</feature>
<dbReference type="PATRIC" id="fig|2754.20.peg.1018"/>
<accession>A0A073IQF9</accession>
<dbReference type="InterPro" id="IPR000845">
    <property type="entry name" value="Nucleoside_phosphorylase_d"/>
</dbReference>
<dbReference type="Proteomes" id="UP000027665">
    <property type="component" value="Unassembled WGS sequence"/>
</dbReference>
<comment type="similarity">
    <text evidence="2 5">Belongs to the PNP/MTAP phosphorylase family.</text>
</comment>
<sequence length="275" mass="29969">MYYWDKVDEAQKFIEKISGGFSPKAAIMLGSGLGHGAEKIERPMTIPYEDIPYWPRSTAPGHEGKLLLGCLRGTPVAAMQGRVHFYEGYTMEEVTFPVRVLGQLGIKAFVATNASGAVNTDIRPGSIIAIEDHINFMGRNPLVGVNHDEWGTRFPDMTTAYDREFIAVLERVAAKENIPLRRGVYIAFSGPSFETPSEIRMARLLGADVVGMSTVPEVIVANHMGIRVLGISCAANYGAGITMQKLTHKDVLEAMAKAAAGVARLVEGFIEEARL</sequence>
<dbReference type="UniPathway" id="UPA00606"/>
<dbReference type="GO" id="GO:0004731">
    <property type="term" value="F:purine-nucleoside phosphorylase activity"/>
    <property type="evidence" value="ECO:0007669"/>
    <property type="project" value="UniProtKB-EC"/>
</dbReference>
<dbReference type="GeneID" id="90984100"/>
<dbReference type="OrthoDB" id="1523230at2"/>
<dbReference type="NCBIfam" id="TIGR01697">
    <property type="entry name" value="PNPH-PUNA-XAPA"/>
    <property type="match status" value="1"/>
</dbReference>
<dbReference type="STRING" id="2754.EH55_07580"/>
<dbReference type="PANTHER" id="PTHR11904:SF9">
    <property type="entry name" value="PURINE NUCLEOSIDE PHOSPHORYLASE-RELATED"/>
    <property type="match status" value="1"/>
</dbReference>
<feature type="binding site" evidence="6">
    <location>
        <position position="114"/>
    </location>
    <ligand>
        <name>phosphate</name>
        <dbReference type="ChEBI" id="CHEBI:43474"/>
    </ligand>
</feature>
<evidence type="ECO:0000256" key="4">
    <source>
        <dbReference type="ARBA" id="ARBA00022679"/>
    </source>
</evidence>
<keyword evidence="9" id="KW-1185">Reference proteome</keyword>
<evidence type="ECO:0000256" key="1">
    <source>
        <dbReference type="ARBA" id="ARBA00005058"/>
    </source>
</evidence>
<feature type="binding site" evidence="6">
    <location>
        <position position="236"/>
    </location>
    <ligand>
        <name>a purine D-ribonucleoside</name>
        <dbReference type="ChEBI" id="CHEBI:142355"/>
    </ligand>
</feature>
<name>A0A073IQF9_9BACT</name>
<dbReference type="EC" id="2.4.2.1" evidence="5"/>
<evidence type="ECO:0000256" key="6">
    <source>
        <dbReference type="PIRSR" id="PIRSR000477-2"/>
    </source>
</evidence>
<feature type="domain" description="Nucleoside phosphorylase" evidence="7">
    <location>
        <begin position="25"/>
        <end position="271"/>
    </location>
</feature>
<dbReference type="InterPro" id="IPR011268">
    <property type="entry name" value="Purine_phosphorylase"/>
</dbReference>
<comment type="function">
    <text evidence="5">The purine nucleoside phosphorylases catalyze the phosphorolytic breakdown of the N-glycosidic bond in the beta-(deoxy)ribonucleoside molecules, with the formation of the corresponding free purine bases and pentose-1-phosphate.</text>
</comment>
<dbReference type="InterPro" id="IPR011270">
    <property type="entry name" value="Pur_Nuc_Pase_Ino/Guo-sp"/>
</dbReference>
<evidence type="ECO:0000256" key="5">
    <source>
        <dbReference type="PIRNR" id="PIRNR000477"/>
    </source>
</evidence>
<dbReference type="EMBL" id="JMKI01000037">
    <property type="protein sequence ID" value="KEJ91820.1"/>
    <property type="molecule type" value="Genomic_DNA"/>
</dbReference>
<dbReference type="GO" id="GO:0005737">
    <property type="term" value="C:cytoplasm"/>
    <property type="evidence" value="ECO:0007669"/>
    <property type="project" value="TreeGrafter"/>
</dbReference>
<dbReference type="Pfam" id="PF01048">
    <property type="entry name" value="PNP_UDP_1"/>
    <property type="match status" value="1"/>
</dbReference>
<dbReference type="Gene3D" id="3.40.50.1580">
    <property type="entry name" value="Nucleoside phosphorylase domain"/>
    <property type="match status" value="1"/>
</dbReference>
<dbReference type="PIRSF" id="PIRSF000477">
    <property type="entry name" value="PurNPase"/>
    <property type="match status" value="1"/>
</dbReference>
<dbReference type="CDD" id="cd09009">
    <property type="entry name" value="PNP-EcPNPII_like"/>
    <property type="match status" value="1"/>
</dbReference>
<evidence type="ECO:0000313" key="9">
    <source>
        <dbReference type="Proteomes" id="UP000027665"/>
    </source>
</evidence>
<dbReference type="GO" id="GO:0009116">
    <property type="term" value="P:nucleoside metabolic process"/>
    <property type="evidence" value="ECO:0007669"/>
    <property type="project" value="InterPro"/>
</dbReference>
<proteinExistence type="inferred from homology"/>
<evidence type="ECO:0000259" key="7">
    <source>
        <dbReference type="Pfam" id="PF01048"/>
    </source>
</evidence>
<feature type="binding site" evidence="6">
    <location>
        <position position="62"/>
    </location>
    <ligand>
        <name>phosphate</name>
        <dbReference type="ChEBI" id="CHEBI:43474"/>
    </ligand>
</feature>
<protein>
    <recommendedName>
        <fullName evidence="5">Purine nucleoside phosphorylase</fullName>
        <ecNumber evidence="5">2.4.2.1</ecNumber>
    </recommendedName>
    <alternativeName>
        <fullName evidence="5">Inosine-guanosine phosphorylase</fullName>
    </alternativeName>
</protein>
<evidence type="ECO:0000256" key="2">
    <source>
        <dbReference type="ARBA" id="ARBA00006751"/>
    </source>
</evidence>
<gene>
    <name evidence="8" type="ORF">EH55_07580</name>
</gene>
<comment type="pathway">
    <text evidence="1 5">Purine metabolism; purine nucleoside salvage.</text>
</comment>